<accession>A0ABN9CDH0</accession>
<sequence length="40" mass="4980">MTRDSGPVRDDQRLRTHYRDDQRLRTHQEMTQRLRTHCGR</sequence>
<evidence type="ECO:0000313" key="3">
    <source>
        <dbReference type="Proteomes" id="UP001162483"/>
    </source>
</evidence>
<feature type="compositionally biased region" description="Basic and acidic residues" evidence="1">
    <location>
        <begin position="1"/>
        <end position="32"/>
    </location>
</feature>
<proteinExistence type="predicted"/>
<reference evidence="2" key="1">
    <citation type="submission" date="2023-05" db="EMBL/GenBank/DDBJ databases">
        <authorList>
            <person name="Stuckert A."/>
        </authorList>
    </citation>
    <scope>NUCLEOTIDE SEQUENCE</scope>
</reference>
<keyword evidence="3" id="KW-1185">Reference proteome</keyword>
<feature type="region of interest" description="Disordered" evidence="1">
    <location>
        <begin position="1"/>
        <end position="40"/>
    </location>
</feature>
<evidence type="ECO:0000256" key="1">
    <source>
        <dbReference type="SAM" id="MobiDB-lite"/>
    </source>
</evidence>
<dbReference type="EMBL" id="CATNWA010009207">
    <property type="protein sequence ID" value="CAI9557613.1"/>
    <property type="molecule type" value="Genomic_DNA"/>
</dbReference>
<protein>
    <submittedName>
        <fullName evidence="2">Uncharacterized protein</fullName>
    </submittedName>
</protein>
<gene>
    <name evidence="2" type="ORF">SPARVUS_LOCUS4736459</name>
</gene>
<comment type="caution">
    <text evidence="2">The sequence shown here is derived from an EMBL/GenBank/DDBJ whole genome shotgun (WGS) entry which is preliminary data.</text>
</comment>
<dbReference type="Proteomes" id="UP001162483">
    <property type="component" value="Unassembled WGS sequence"/>
</dbReference>
<organism evidence="2 3">
    <name type="scientific">Staurois parvus</name>
    <dbReference type="NCBI Taxonomy" id="386267"/>
    <lineage>
        <taxon>Eukaryota</taxon>
        <taxon>Metazoa</taxon>
        <taxon>Chordata</taxon>
        <taxon>Craniata</taxon>
        <taxon>Vertebrata</taxon>
        <taxon>Euteleostomi</taxon>
        <taxon>Amphibia</taxon>
        <taxon>Batrachia</taxon>
        <taxon>Anura</taxon>
        <taxon>Neobatrachia</taxon>
        <taxon>Ranoidea</taxon>
        <taxon>Ranidae</taxon>
        <taxon>Staurois</taxon>
    </lineage>
</organism>
<name>A0ABN9CDH0_9NEOB</name>
<evidence type="ECO:0000313" key="2">
    <source>
        <dbReference type="EMBL" id="CAI9557613.1"/>
    </source>
</evidence>